<protein>
    <submittedName>
        <fullName evidence="1">Uncharacterized protein</fullName>
    </submittedName>
</protein>
<proteinExistence type="predicted"/>
<reference evidence="1" key="4">
    <citation type="submission" date="2025-09" db="UniProtKB">
        <authorList>
            <consortium name="Ensembl"/>
        </authorList>
    </citation>
    <scope>IDENTIFICATION</scope>
</reference>
<dbReference type="Proteomes" id="UP000008144">
    <property type="component" value="Chromosome 10"/>
</dbReference>
<keyword evidence="2" id="KW-1185">Reference proteome</keyword>
<dbReference type="AlphaFoldDB" id="H2XTP3"/>
<reference evidence="1" key="2">
    <citation type="journal article" date="2008" name="Genome Biol.">
        <title>Improved genome assembly and evidence-based global gene model set for the chordate Ciona intestinalis: new insight into intron and operon populations.</title>
        <authorList>
            <person name="Satou Y."/>
            <person name="Mineta K."/>
            <person name="Ogasawara M."/>
            <person name="Sasakura Y."/>
            <person name="Shoguchi E."/>
            <person name="Ueno K."/>
            <person name="Yamada L."/>
            <person name="Matsumoto J."/>
            <person name="Wasserscheid J."/>
            <person name="Dewar K."/>
            <person name="Wiley G.B."/>
            <person name="Macmil S.L."/>
            <person name="Roe B.A."/>
            <person name="Zeller R.W."/>
            <person name="Hastings K.E."/>
            <person name="Lemaire P."/>
            <person name="Lindquist E."/>
            <person name="Endo T."/>
            <person name="Hotta K."/>
            <person name="Inaba K."/>
        </authorList>
    </citation>
    <scope>NUCLEOTIDE SEQUENCE [LARGE SCALE GENOMIC DNA]</scope>
    <source>
        <strain evidence="1">wild type</strain>
    </source>
</reference>
<evidence type="ECO:0000313" key="2">
    <source>
        <dbReference type="Proteomes" id="UP000008144"/>
    </source>
</evidence>
<sequence>MHDGLFKLKIGKLGLLIDFHNVYQHLCHNINDLNNNHRLCCHNSNDHRHYCHNSSDHNSNDHRCRSCL</sequence>
<dbReference type="EMBL" id="EAAA01000589">
    <property type="status" value="NOT_ANNOTATED_CDS"/>
    <property type="molecule type" value="Genomic_DNA"/>
</dbReference>
<evidence type="ECO:0000313" key="1">
    <source>
        <dbReference type="Ensembl" id="ENSCINP00000033027.1"/>
    </source>
</evidence>
<reference evidence="1" key="3">
    <citation type="submission" date="2025-08" db="UniProtKB">
        <authorList>
            <consortium name="Ensembl"/>
        </authorList>
    </citation>
    <scope>IDENTIFICATION</scope>
</reference>
<dbReference type="InParanoid" id="H2XTP3"/>
<dbReference type="HOGENOM" id="CLU_2793216_0_0_1"/>
<accession>H2XTP3</accession>
<reference evidence="2" key="1">
    <citation type="journal article" date="2002" name="Science">
        <title>The draft genome of Ciona intestinalis: insights into chordate and vertebrate origins.</title>
        <authorList>
            <person name="Dehal P."/>
            <person name="Satou Y."/>
            <person name="Campbell R.K."/>
            <person name="Chapman J."/>
            <person name="Degnan B."/>
            <person name="De Tomaso A."/>
            <person name="Davidson B."/>
            <person name="Di Gregorio A."/>
            <person name="Gelpke M."/>
            <person name="Goodstein D.M."/>
            <person name="Harafuji N."/>
            <person name="Hastings K.E."/>
            <person name="Ho I."/>
            <person name="Hotta K."/>
            <person name="Huang W."/>
            <person name="Kawashima T."/>
            <person name="Lemaire P."/>
            <person name="Martinez D."/>
            <person name="Meinertzhagen I.A."/>
            <person name="Necula S."/>
            <person name="Nonaka M."/>
            <person name="Putnam N."/>
            <person name="Rash S."/>
            <person name="Saiga H."/>
            <person name="Satake M."/>
            <person name="Terry A."/>
            <person name="Yamada L."/>
            <person name="Wang H.G."/>
            <person name="Awazu S."/>
            <person name="Azumi K."/>
            <person name="Boore J."/>
            <person name="Branno M."/>
            <person name="Chin-Bow S."/>
            <person name="DeSantis R."/>
            <person name="Doyle S."/>
            <person name="Francino P."/>
            <person name="Keys D.N."/>
            <person name="Haga S."/>
            <person name="Hayashi H."/>
            <person name="Hino K."/>
            <person name="Imai K.S."/>
            <person name="Inaba K."/>
            <person name="Kano S."/>
            <person name="Kobayashi K."/>
            <person name="Kobayashi M."/>
            <person name="Lee B.I."/>
            <person name="Makabe K.W."/>
            <person name="Manohar C."/>
            <person name="Matassi G."/>
            <person name="Medina M."/>
            <person name="Mochizuki Y."/>
            <person name="Mount S."/>
            <person name="Morishita T."/>
            <person name="Miura S."/>
            <person name="Nakayama A."/>
            <person name="Nishizaka S."/>
            <person name="Nomoto H."/>
            <person name="Ohta F."/>
            <person name="Oishi K."/>
            <person name="Rigoutsos I."/>
            <person name="Sano M."/>
            <person name="Sasaki A."/>
            <person name="Sasakura Y."/>
            <person name="Shoguchi E."/>
            <person name="Shin-i T."/>
            <person name="Spagnuolo A."/>
            <person name="Stainier D."/>
            <person name="Suzuki M.M."/>
            <person name="Tassy O."/>
            <person name="Takatori N."/>
            <person name="Tokuoka M."/>
            <person name="Yagi K."/>
            <person name="Yoshizaki F."/>
            <person name="Wada S."/>
            <person name="Zhang C."/>
            <person name="Hyatt P.D."/>
            <person name="Larimer F."/>
            <person name="Detter C."/>
            <person name="Doggett N."/>
            <person name="Glavina T."/>
            <person name="Hawkins T."/>
            <person name="Richardson P."/>
            <person name="Lucas S."/>
            <person name="Kohara Y."/>
            <person name="Levine M."/>
            <person name="Satoh N."/>
            <person name="Rokhsar D.S."/>
        </authorList>
    </citation>
    <scope>NUCLEOTIDE SEQUENCE [LARGE SCALE GENOMIC DNA]</scope>
</reference>
<dbReference type="Ensembl" id="ENSCINT00000036757.1">
    <property type="protein sequence ID" value="ENSCINP00000033027.1"/>
    <property type="gene ID" value="ENSCING00000020516.1"/>
</dbReference>
<organism evidence="1 2">
    <name type="scientific">Ciona intestinalis</name>
    <name type="common">Transparent sea squirt</name>
    <name type="synonym">Ascidia intestinalis</name>
    <dbReference type="NCBI Taxonomy" id="7719"/>
    <lineage>
        <taxon>Eukaryota</taxon>
        <taxon>Metazoa</taxon>
        <taxon>Chordata</taxon>
        <taxon>Tunicata</taxon>
        <taxon>Ascidiacea</taxon>
        <taxon>Phlebobranchia</taxon>
        <taxon>Cionidae</taxon>
        <taxon>Ciona</taxon>
    </lineage>
</organism>
<name>H2XTP3_CIOIN</name>